<dbReference type="Pfam" id="PF01541">
    <property type="entry name" value="GIY-YIG"/>
    <property type="match status" value="1"/>
</dbReference>
<comment type="subunit">
    <text evidence="6">Interacts with UvrB in an incision complex.</text>
</comment>
<dbReference type="Gene3D" id="1.10.150.20">
    <property type="entry name" value="5' to 3' exonuclease, C-terminal subdomain"/>
    <property type="match status" value="1"/>
</dbReference>
<dbReference type="Proteomes" id="UP001230220">
    <property type="component" value="Unassembled WGS sequence"/>
</dbReference>
<gene>
    <name evidence="6" type="primary">uvrC</name>
    <name evidence="10" type="ORF">J2S15_002988</name>
</gene>
<dbReference type="PROSITE" id="PS50165">
    <property type="entry name" value="UVRC"/>
    <property type="match status" value="1"/>
</dbReference>
<evidence type="ECO:0000256" key="5">
    <source>
        <dbReference type="ARBA" id="ARBA00023204"/>
    </source>
</evidence>
<sequence>MEKIQDKLELLPAKPGCYLMKDINGTIIYVGKAVRLNSRVRSYFRGAHDYKTTKLVSNIDDFEYIVCDSEKEALLLEINLIKEYTPRYNIMFMDDKSYPYIKLTKGRAPTLTVVRNIKDKNAYYFGPFPDARAAHQTRGLLNKIYPLRKCKHMPNRACLYYHLGQCLAPCINDIDPAIYEKMANDIKRFLRGDTKKVVGQLTQQMQAASDKLDFEQAQEYHQLIESIHHVAANQHVEFKDRKDRDVFNYYYDKGYLCIQGFFLRNGKILERSLSITPIYEDEEDAFISFILQYYNKNPLPQELLIPREVKTDLSEVLDTKVVKPQRGEKLRLVELVEKNAETAHRDKFELVKRKQDSKQEAMQELSSIFKKEIHTIEIYDNSHISGAFNVSGMVVFKDGVPSKKDYRMYKLDTYVSDTDSMKEVIYRRFLRLLKEKKPENDLLVVDGGLAQINAAREILDALEIEITLCGLVKDDRHRTSNLMDRNGDIIPIRKDSPLFFLLTQMQDEVHRFAITYHKKLRSKAQTKSILDEVPGLGNVRKRKVWNHFKSMKRLKEASVEEIAEIVPLKVAQSIVEVIHHED</sequence>
<dbReference type="PANTHER" id="PTHR30562">
    <property type="entry name" value="UVRC/OXIDOREDUCTASE"/>
    <property type="match status" value="1"/>
</dbReference>
<dbReference type="Gene3D" id="3.30.420.340">
    <property type="entry name" value="UvrC, RNAse H endonuclease domain"/>
    <property type="match status" value="1"/>
</dbReference>
<dbReference type="EMBL" id="JAUSUR010000006">
    <property type="protein sequence ID" value="MDQ0362234.1"/>
    <property type="molecule type" value="Genomic_DNA"/>
</dbReference>
<dbReference type="InterPro" id="IPR035901">
    <property type="entry name" value="GIY-YIG_endonuc_sf"/>
</dbReference>
<comment type="function">
    <text evidence="6">The UvrABC repair system catalyzes the recognition and processing of DNA lesions. UvrC both incises the 5' and 3' sides of the lesion. The N-terminal half is responsible for the 3' incision and the C-terminal half is responsible for the 5' incision.</text>
</comment>
<comment type="similarity">
    <text evidence="6">Belongs to the UvrC family.</text>
</comment>
<feature type="domain" description="UVR" evidence="7">
    <location>
        <begin position="195"/>
        <end position="230"/>
    </location>
</feature>
<dbReference type="SUPFAM" id="SSF46600">
    <property type="entry name" value="C-terminal UvrC-binding domain of UvrB"/>
    <property type="match status" value="1"/>
</dbReference>
<evidence type="ECO:0000313" key="10">
    <source>
        <dbReference type="EMBL" id="MDQ0362234.1"/>
    </source>
</evidence>
<dbReference type="InterPro" id="IPR004791">
    <property type="entry name" value="UvrC"/>
</dbReference>
<dbReference type="NCBIfam" id="TIGR00194">
    <property type="entry name" value="uvrC"/>
    <property type="match status" value="1"/>
</dbReference>
<keyword evidence="4 6" id="KW-0267">Excision nuclease</keyword>
<feature type="domain" description="GIY-YIG" evidence="8">
    <location>
        <begin position="13"/>
        <end position="90"/>
    </location>
</feature>
<keyword evidence="1 6" id="KW-0963">Cytoplasm</keyword>
<comment type="caution">
    <text evidence="10">The sequence shown here is derived from an EMBL/GenBank/DDBJ whole genome shotgun (WGS) entry which is preliminary data.</text>
</comment>
<feature type="domain" description="UvrC family homology region profile" evidence="9">
    <location>
        <begin position="246"/>
        <end position="459"/>
    </location>
</feature>
<dbReference type="InterPro" id="IPR010994">
    <property type="entry name" value="RuvA_2-like"/>
</dbReference>
<dbReference type="HAMAP" id="MF_00203">
    <property type="entry name" value="UvrC"/>
    <property type="match status" value="1"/>
</dbReference>
<dbReference type="Pfam" id="PF08459">
    <property type="entry name" value="UvrC_RNaseH_dom"/>
    <property type="match status" value="1"/>
</dbReference>
<reference evidence="10 11" key="1">
    <citation type="submission" date="2023-07" db="EMBL/GenBank/DDBJ databases">
        <title>Genomic Encyclopedia of Type Strains, Phase IV (KMG-IV): sequencing the most valuable type-strain genomes for metagenomic binning, comparative biology and taxonomic classification.</title>
        <authorList>
            <person name="Goeker M."/>
        </authorList>
    </citation>
    <scope>NUCLEOTIDE SEQUENCE [LARGE SCALE GENOMIC DNA]</scope>
    <source>
        <strain evidence="10 11">DSM 16784</strain>
    </source>
</reference>
<dbReference type="Pfam" id="PF22920">
    <property type="entry name" value="UvrC_RNaseH"/>
    <property type="match status" value="1"/>
</dbReference>
<evidence type="ECO:0000256" key="2">
    <source>
        <dbReference type="ARBA" id="ARBA00022763"/>
    </source>
</evidence>
<evidence type="ECO:0000256" key="1">
    <source>
        <dbReference type="ARBA" id="ARBA00022490"/>
    </source>
</evidence>
<dbReference type="InterPro" id="IPR050066">
    <property type="entry name" value="UvrABC_protein_C"/>
</dbReference>
<dbReference type="InterPro" id="IPR038476">
    <property type="entry name" value="UvrC_RNase_H_dom_sf"/>
</dbReference>
<comment type="subcellular location">
    <subcellularLocation>
        <location evidence="6">Cytoplasm</location>
    </subcellularLocation>
</comment>
<organism evidence="10 11">
    <name type="scientific">Breznakia pachnodae</name>
    <dbReference type="NCBI Taxonomy" id="265178"/>
    <lineage>
        <taxon>Bacteria</taxon>
        <taxon>Bacillati</taxon>
        <taxon>Bacillota</taxon>
        <taxon>Erysipelotrichia</taxon>
        <taxon>Erysipelotrichales</taxon>
        <taxon>Erysipelotrichaceae</taxon>
        <taxon>Breznakia</taxon>
    </lineage>
</organism>
<accession>A0ABU0E5R4</accession>
<evidence type="ECO:0000313" key="11">
    <source>
        <dbReference type="Proteomes" id="UP001230220"/>
    </source>
</evidence>
<evidence type="ECO:0000256" key="4">
    <source>
        <dbReference type="ARBA" id="ARBA00022881"/>
    </source>
</evidence>
<keyword evidence="11" id="KW-1185">Reference proteome</keyword>
<dbReference type="InterPro" id="IPR000305">
    <property type="entry name" value="GIY-YIG_endonuc"/>
</dbReference>
<keyword evidence="5 6" id="KW-0234">DNA repair</keyword>
<evidence type="ECO:0000256" key="6">
    <source>
        <dbReference type="HAMAP-Rule" id="MF_00203"/>
    </source>
</evidence>
<dbReference type="InterPro" id="IPR047296">
    <property type="entry name" value="GIY-YIG_UvrC_Cho"/>
</dbReference>
<evidence type="ECO:0000256" key="3">
    <source>
        <dbReference type="ARBA" id="ARBA00022769"/>
    </source>
</evidence>
<keyword evidence="3 6" id="KW-0228">DNA excision</keyword>
<protein>
    <recommendedName>
        <fullName evidence="6">UvrABC system protein C</fullName>
        <shortName evidence="6">Protein UvrC</shortName>
    </recommendedName>
    <alternativeName>
        <fullName evidence="6">Excinuclease ABC subunit C</fullName>
    </alternativeName>
</protein>
<dbReference type="SUPFAM" id="SSF47781">
    <property type="entry name" value="RuvA domain 2-like"/>
    <property type="match status" value="1"/>
</dbReference>
<dbReference type="Pfam" id="PF02151">
    <property type="entry name" value="UVR"/>
    <property type="match status" value="1"/>
</dbReference>
<proteinExistence type="inferred from homology"/>
<dbReference type="SUPFAM" id="SSF82771">
    <property type="entry name" value="GIY-YIG endonuclease"/>
    <property type="match status" value="1"/>
</dbReference>
<dbReference type="Gene3D" id="3.40.1440.10">
    <property type="entry name" value="GIY-YIG endonuclease"/>
    <property type="match status" value="1"/>
</dbReference>
<name>A0ABU0E5R4_9FIRM</name>
<evidence type="ECO:0000259" key="9">
    <source>
        <dbReference type="PROSITE" id="PS50165"/>
    </source>
</evidence>
<dbReference type="InterPro" id="IPR036876">
    <property type="entry name" value="UVR_dom_sf"/>
</dbReference>
<dbReference type="InterPro" id="IPR001943">
    <property type="entry name" value="UVR_dom"/>
</dbReference>
<dbReference type="InterPro" id="IPR001162">
    <property type="entry name" value="UvrC_RNase_H_dom"/>
</dbReference>
<dbReference type="PROSITE" id="PS50164">
    <property type="entry name" value="GIY_YIG"/>
    <property type="match status" value="1"/>
</dbReference>
<evidence type="ECO:0000259" key="7">
    <source>
        <dbReference type="PROSITE" id="PS50151"/>
    </source>
</evidence>
<dbReference type="SMART" id="SM00465">
    <property type="entry name" value="GIYc"/>
    <property type="match status" value="1"/>
</dbReference>
<evidence type="ECO:0000259" key="8">
    <source>
        <dbReference type="PROSITE" id="PS50164"/>
    </source>
</evidence>
<dbReference type="PANTHER" id="PTHR30562:SF1">
    <property type="entry name" value="UVRABC SYSTEM PROTEIN C"/>
    <property type="match status" value="1"/>
</dbReference>
<keyword evidence="2 6" id="KW-0227">DNA damage</keyword>
<dbReference type="CDD" id="cd10434">
    <property type="entry name" value="GIY-YIG_UvrC_Cho"/>
    <property type="match status" value="1"/>
</dbReference>
<keyword evidence="6" id="KW-0742">SOS response</keyword>
<dbReference type="PROSITE" id="PS50151">
    <property type="entry name" value="UVR"/>
    <property type="match status" value="1"/>
</dbReference>